<proteinExistence type="predicted"/>
<feature type="non-terminal residue" evidence="1">
    <location>
        <position position="1"/>
    </location>
</feature>
<evidence type="ECO:0000313" key="1">
    <source>
        <dbReference type="EMBL" id="KAI7726539.1"/>
    </source>
</evidence>
<sequence>IHLLALKNFEGCKQTIKEGFNSCTSELEFLHNPKFDFYQNETNEIKKWIFHSMGTKCRVWKGSLKARVYDPSLTVDEIVAHHVKNDNRVNTTQFKELSIKRLSRSKMKEP</sequence>
<feature type="non-terminal residue" evidence="1">
    <location>
        <position position="110"/>
    </location>
</feature>
<dbReference type="Proteomes" id="UP001206925">
    <property type="component" value="Unassembled WGS sequence"/>
</dbReference>
<organism evidence="1 2">
    <name type="scientific">Ambrosia artemisiifolia</name>
    <name type="common">Common ragweed</name>
    <dbReference type="NCBI Taxonomy" id="4212"/>
    <lineage>
        <taxon>Eukaryota</taxon>
        <taxon>Viridiplantae</taxon>
        <taxon>Streptophyta</taxon>
        <taxon>Embryophyta</taxon>
        <taxon>Tracheophyta</taxon>
        <taxon>Spermatophyta</taxon>
        <taxon>Magnoliopsida</taxon>
        <taxon>eudicotyledons</taxon>
        <taxon>Gunneridae</taxon>
        <taxon>Pentapetalae</taxon>
        <taxon>asterids</taxon>
        <taxon>campanulids</taxon>
        <taxon>Asterales</taxon>
        <taxon>Asteraceae</taxon>
        <taxon>Asteroideae</taxon>
        <taxon>Heliantheae alliance</taxon>
        <taxon>Heliantheae</taxon>
        <taxon>Ambrosia</taxon>
    </lineage>
</organism>
<gene>
    <name evidence="1" type="ORF">M8C21_006662</name>
</gene>
<name>A0AAD5BNV8_AMBAR</name>
<dbReference type="EMBL" id="JAMZMK010011638">
    <property type="protein sequence ID" value="KAI7726539.1"/>
    <property type="molecule type" value="Genomic_DNA"/>
</dbReference>
<keyword evidence="2" id="KW-1185">Reference proteome</keyword>
<evidence type="ECO:0000313" key="2">
    <source>
        <dbReference type="Proteomes" id="UP001206925"/>
    </source>
</evidence>
<protein>
    <submittedName>
        <fullName evidence="1">Uncharacterized protein</fullName>
    </submittedName>
</protein>
<reference evidence="1" key="1">
    <citation type="submission" date="2022-06" db="EMBL/GenBank/DDBJ databases">
        <title>Uncovering the hologenomic basis of an extraordinary plant invasion.</title>
        <authorList>
            <person name="Bieker V.C."/>
            <person name="Martin M.D."/>
            <person name="Gilbert T."/>
            <person name="Hodgins K."/>
            <person name="Battlay P."/>
            <person name="Petersen B."/>
            <person name="Wilson J."/>
        </authorList>
    </citation>
    <scope>NUCLEOTIDE SEQUENCE</scope>
    <source>
        <strain evidence="1">AA19_3_7</strain>
        <tissue evidence="1">Leaf</tissue>
    </source>
</reference>
<accession>A0AAD5BNV8</accession>
<dbReference type="AlphaFoldDB" id="A0AAD5BNV8"/>
<comment type="caution">
    <text evidence="1">The sequence shown here is derived from an EMBL/GenBank/DDBJ whole genome shotgun (WGS) entry which is preliminary data.</text>
</comment>